<gene>
    <name evidence="3" type="ORF">CSSPJE1EN1_LOCUS28557</name>
</gene>
<proteinExistence type="predicted"/>
<dbReference type="Pfam" id="PF06957">
    <property type="entry name" value="COPI_C"/>
    <property type="match status" value="1"/>
</dbReference>
<comment type="caution">
    <text evidence="3">The sequence shown here is derived from an EMBL/GenBank/DDBJ whole genome shotgun (WGS) entry which is preliminary data.</text>
</comment>
<feature type="non-terminal residue" evidence="3">
    <location>
        <position position="1"/>
    </location>
</feature>
<feature type="compositionally biased region" description="Acidic residues" evidence="1">
    <location>
        <begin position="1"/>
        <end position="18"/>
    </location>
</feature>
<protein>
    <recommendedName>
        <fullName evidence="2">Coatomer alpha subunit C-terminal domain-containing protein</fullName>
    </recommendedName>
</protein>
<evidence type="ECO:0000313" key="4">
    <source>
        <dbReference type="Proteomes" id="UP001497444"/>
    </source>
</evidence>
<reference evidence="3" key="1">
    <citation type="submission" date="2024-02" db="EMBL/GenBank/DDBJ databases">
        <authorList>
            <consortium name="ELIXIR-Norway"/>
            <consortium name="Elixir Norway"/>
        </authorList>
    </citation>
    <scope>NUCLEOTIDE SEQUENCE</scope>
</reference>
<feature type="region of interest" description="Disordered" evidence="1">
    <location>
        <begin position="1"/>
        <end position="42"/>
    </location>
</feature>
<evidence type="ECO:0000256" key="1">
    <source>
        <dbReference type="SAM" id="MobiDB-lite"/>
    </source>
</evidence>
<accession>A0ABP0VFG4</accession>
<feature type="compositionally biased region" description="Basic and acidic residues" evidence="1">
    <location>
        <begin position="19"/>
        <end position="38"/>
    </location>
</feature>
<sequence>KWADEDDLFSDEEEEGEEGLGRGKKDKAQEKESKREKGPGWGDDDLDIRLDPLLIHRFIAPLIATFAVMKRARAGKGAVSQSAPQGGAPATVFWCSESSHAADHFAAGSVQTALQLLSAQIALANAAPLRAGAKSLFLGSMGHLPGLPLAPSNRVYLQRAASTPAGKGAKSVVGMPALTLRVTELLLDLKEAYRTFAEAQFDDCRVHLDRIIAGVPLVVAPTRAETNDLKGSGVGGVLHSLQAAAGAPAARAQDCDGHSLQEQGTARYLCSMCYVFLHRPLIDFILVFCGVQNFINAASFARRLLELPEMSAERNADSRLKAQKARRIVSLRSVSVNASTTEHSTLKPIYKGSPSVKCPYCLSTYSPEYKGKTCLTCSISTGVTSNIYLVHQDDQQNGAVSSINDSGLIVSNSTSFRFSWPLLEMTSDPTNRDIYVITYPADVSGPELFMFDQSLKEIHSWTNIPFSFFDLQYSTKQANFYGILVTSQYGRTISKFVADVVSNSVTASQLFTLPYMWYVNASSFDQTSNRYLALMNNFPGQANSTLSQQLVISETLDEMLPAQFTVIPLSFSSVLVQFVAYSAFTQCLYGAGLQIKKTSATSYDSMGSASVLVLDPITGASTVLATLSGVLEVGPLTASQSALSLNLFVRVKSIAGSDSWQLWRVSPADSSTQLVASYTESDYARVAAACELAA</sequence>
<keyword evidence="4" id="KW-1185">Reference proteome</keyword>
<feature type="domain" description="Coatomer alpha subunit C-terminal" evidence="2">
    <location>
        <begin position="2"/>
        <end position="381"/>
    </location>
</feature>
<evidence type="ECO:0000313" key="3">
    <source>
        <dbReference type="EMBL" id="CAK9253179.1"/>
    </source>
</evidence>
<dbReference type="Proteomes" id="UP001497444">
    <property type="component" value="Unassembled WGS sequence"/>
</dbReference>
<name>A0ABP0VFG4_9BRYO</name>
<organism evidence="3 4">
    <name type="scientific">Sphagnum jensenii</name>
    <dbReference type="NCBI Taxonomy" id="128206"/>
    <lineage>
        <taxon>Eukaryota</taxon>
        <taxon>Viridiplantae</taxon>
        <taxon>Streptophyta</taxon>
        <taxon>Embryophyta</taxon>
        <taxon>Bryophyta</taxon>
        <taxon>Sphagnophytina</taxon>
        <taxon>Sphagnopsida</taxon>
        <taxon>Sphagnales</taxon>
        <taxon>Sphagnaceae</taxon>
        <taxon>Sphagnum</taxon>
    </lineage>
</organism>
<evidence type="ECO:0000259" key="2">
    <source>
        <dbReference type="Pfam" id="PF06957"/>
    </source>
</evidence>
<dbReference type="InterPro" id="IPR010714">
    <property type="entry name" value="Coatomer_asu_C"/>
</dbReference>
<dbReference type="EMBL" id="CAXAQS010000792">
    <property type="protein sequence ID" value="CAK9253179.1"/>
    <property type="molecule type" value="Genomic_DNA"/>
</dbReference>